<accession>A0AAE0YX96</accession>
<organism evidence="1 2">
    <name type="scientific">Elysia crispata</name>
    <name type="common">lettuce slug</name>
    <dbReference type="NCBI Taxonomy" id="231223"/>
    <lineage>
        <taxon>Eukaryota</taxon>
        <taxon>Metazoa</taxon>
        <taxon>Spiralia</taxon>
        <taxon>Lophotrochozoa</taxon>
        <taxon>Mollusca</taxon>
        <taxon>Gastropoda</taxon>
        <taxon>Heterobranchia</taxon>
        <taxon>Euthyneura</taxon>
        <taxon>Panpulmonata</taxon>
        <taxon>Sacoglossa</taxon>
        <taxon>Placobranchoidea</taxon>
        <taxon>Plakobranchidae</taxon>
        <taxon>Elysia</taxon>
    </lineage>
</organism>
<dbReference type="Proteomes" id="UP001283361">
    <property type="component" value="Unassembled WGS sequence"/>
</dbReference>
<name>A0AAE0YX96_9GAST</name>
<dbReference type="EMBL" id="JAWDGP010005286">
    <property type="protein sequence ID" value="KAK3758231.1"/>
    <property type="molecule type" value="Genomic_DNA"/>
</dbReference>
<keyword evidence="2" id="KW-1185">Reference proteome</keyword>
<proteinExistence type="predicted"/>
<evidence type="ECO:0000313" key="2">
    <source>
        <dbReference type="Proteomes" id="UP001283361"/>
    </source>
</evidence>
<sequence>MGKRRKKNIVKKLEGKTTPDQRLVQQTFPTSAWLREPDAISCENGDILFCVQLSKHHNLPLKGCGLFLSASQMVLP</sequence>
<reference evidence="1" key="1">
    <citation type="journal article" date="2023" name="G3 (Bethesda)">
        <title>A reference genome for the long-term kleptoplast-retaining sea slug Elysia crispata morphotype clarki.</title>
        <authorList>
            <person name="Eastman K.E."/>
            <person name="Pendleton A.L."/>
            <person name="Shaikh M.A."/>
            <person name="Suttiyut T."/>
            <person name="Ogas R."/>
            <person name="Tomko P."/>
            <person name="Gavelis G."/>
            <person name="Widhalm J.R."/>
            <person name="Wisecaver J.H."/>
        </authorList>
    </citation>
    <scope>NUCLEOTIDE SEQUENCE</scope>
    <source>
        <strain evidence="1">ECLA1</strain>
    </source>
</reference>
<evidence type="ECO:0000313" key="1">
    <source>
        <dbReference type="EMBL" id="KAK3758231.1"/>
    </source>
</evidence>
<gene>
    <name evidence="1" type="ORF">RRG08_061078</name>
</gene>
<dbReference type="AlphaFoldDB" id="A0AAE0YX96"/>
<comment type="caution">
    <text evidence="1">The sequence shown here is derived from an EMBL/GenBank/DDBJ whole genome shotgun (WGS) entry which is preliminary data.</text>
</comment>
<protein>
    <submittedName>
        <fullName evidence="1">Uncharacterized protein</fullName>
    </submittedName>
</protein>